<dbReference type="OrthoDB" id="9916151at2"/>
<gene>
    <name evidence="2" type="ORF">SAMN06296010_0898</name>
</gene>
<reference evidence="3" key="1">
    <citation type="submission" date="2017-04" db="EMBL/GenBank/DDBJ databases">
        <authorList>
            <person name="Varghese N."/>
            <person name="Submissions S."/>
        </authorList>
    </citation>
    <scope>NUCLEOTIDE SEQUENCE [LARGE SCALE GENOMIC DNA]</scope>
    <source>
        <strain evidence="3">VKM Ac-2510</strain>
    </source>
</reference>
<evidence type="ECO:0000313" key="3">
    <source>
        <dbReference type="Proteomes" id="UP000193244"/>
    </source>
</evidence>
<keyword evidence="1" id="KW-1133">Transmembrane helix</keyword>
<organism evidence="2 3">
    <name type="scientific">Agreia pratensis</name>
    <dbReference type="NCBI Taxonomy" id="150121"/>
    <lineage>
        <taxon>Bacteria</taxon>
        <taxon>Bacillati</taxon>
        <taxon>Actinomycetota</taxon>
        <taxon>Actinomycetes</taxon>
        <taxon>Micrococcales</taxon>
        <taxon>Microbacteriaceae</taxon>
        <taxon>Agreia</taxon>
    </lineage>
</organism>
<dbReference type="EMBL" id="FXAY01000001">
    <property type="protein sequence ID" value="SMG18863.1"/>
    <property type="molecule type" value="Genomic_DNA"/>
</dbReference>
<keyword evidence="1" id="KW-0472">Membrane</keyword>
<dbReference type="Proteomes" id="UP000193244">
    <property type="component" value="Unassembled WGS sequence"/>
</dbReference>
<evidence type="ECO:0008006" key="4">
    <source>
        <dbReference type="Google" id="ProtNLM"/>
    </source>
</evidence>
<keyword evidence="1" id="KW-0812">Transmembrane</keyword>
<keyword evidence="3" id="KW-1185">Reference proteome</keyword>
<sequence length="96" mass="9994">MTQPSPNQTSQRPTITSAVVSLVAGVVAVPTFVLGFTIAAWVCALVGLFSGIAGIRRARGTAPGLPLAIVGLVVSSIMLLTLAGMLVLFLSRPWRY</sequence>
<dbReference type="RefSeq" id="WP_085483272.1">
    <property type="nucleotide sequence ID" value="NZ_FXAY01000001.1"/>
</dbReference>
<evidence type="ECO:0000256" key="1">
    <source>
        <dbReference type="SAM" id="Phobius"/>
    </source>
</evidence>
<proteinExistence type="predicted"/>
<feature type="transmembrane region" description="Helical" evidence="1">
    <location>
        <begin position="65"/>
        <end position="90"/>
    </location>
</feature>
<dbReference type="AlphaFoldDB" id="A0A1X7IUV2"/>
<accession>A0A1X7IUV2</accession>
<dbReference type="STRING" id="150121.SAMN06296010_0898"/>
<feature type="transmembrane region" description="Helical" evidence="1">
    <location>
        <begin position="20"/>
        <end position="53"/>
    </location>
</feature>
<name>A0A1X7IUV2_9MICO</name>
<protein>
    <recommendedName>
        <fullName evidence="4">DUF4190 domain-containing protein</fullName>
    </recommendedName>
</protein>
<evidence type="ECO:0000313" key="2">
    <source>
        <dbReference type="EMBL" id="SMG18863.1"/>
    </source>
</evidence>